<evidence type="ECO:0000256" key="2">
    <source>
        <dbReference type="ARBA" id="ARBA00022448"/>
    </source>
</evidence>
<evidence type="ECO:0000256" key="1">
    <source>
        <dbReference type="ARBA" id="ARBA00004651"/>
    </source>
</evidence>
<keyword evidence="3" id="KW-0050">Antiport</keyword>
<feature type="transmembrane region" description="Helical" evidence="9">
    <location>
        <begin position="29"/>
        <end position="47"/>
    </location>
</feature>
<keyword evidence="6 9" id="KW-1133">Transmembrane helix</keyword>
<feature type="transmembrane region" description="Helical" evidence="9">
    <location>
        <begin position="134"/>
        <end position="154"/>
    </location>
</feature>
<keyword evidence="2" id="KW-0813">Transport</keyword>
<feature type="domain" description="Na+/H+ antiporter NhaC-like C-terminal" evidence="10">
    <location>
        <begin position="38"/>
        <end position="206"/>
    </location>
</feature>
<evidence type="ECO:0000256" key="5">
    <source>
        <dbReference type="ARBA" id="ARBA00022692"/>
    </source>
</evidence>
<evidence type="ECO:0000256" key="7">
    <source>
        <dbReference type="ARBA" id="ARBA00023136"/>
    </source>
</evidence>
<feature type="transmembrane region" description="Helical" evidence="9">
    <location>
        <begin position="190"/>
        <end position="210"/>
    </location>
</feature>
<dbReference type="Pfam" id="PF03553">
    <property type="entry name" value="Na_H_antiporter"/>
    <property type="match status" value="1"/>
</dbReference>
<dbReference type="GO" id="GO:0015297">
    <property type="term" value="F:antiporter activity"/>
    <property type="evidence" value="ECO:0007669"/>
    <property type="project" value="UniProtKB-KW"/>
</dbReference>
<keyword evidence="5 9" id="KW-0812">Transmembrane</keyword>
<evidence type="ECO:0000259" key="10">
    <source>
        <dbReference type="Pfam" id="PF03553"/>
    </source>
</evidence>
<dbReference type="PANTHER" id="PTHR33451">
    <property type="entry name" value="MALATE-2H(+)/NA(+)-LACTATE ANTIPORTER"/>
    <property type="match status" value="1"/>
</dbReference>
<dbReference type="PANTHER" id="PTHR33451:SF5">
    <property type="entry name" value="NA+_H+ ANTIPORTER"/>
    <property type="match status" value="1"/>
</dbReference>
<dbReference type="GO" id="GO:0005886">
    <property type="term" value="C:plasma membrane"/>
    <property type="evidence" value="ECO:0007669"/>
    <property type="project" value="UniProtKB-SubCell"/>
</dbReference>
<comment type="caution">
    <text evidence="11">The sequence shown here is derived from an EMBL/GenBank/DDBJ whole genome shotgun (WGS) entry which is preliminary data.</text>
</comment>
<sequence>MTGFLKISPVFLLAGLMIGSNIGSLDLDILVIGPIVTIYAAIIAYITEKIKFDEIVDAAVDNVKDLQLVFFILMFAYAMAEIFMSTGVGAAIINMSLRLGLSAKTIGVTAFLVTAILSVATGTSWGTFAATAPIFLWLNHIVGGNILLTLGAIAGGSCFGDNIGLISETTVISSGIQGVEVIDRIRHQGVWSILCLVLAAILFITFSLGLSSTVGNVSDAIEQIPQDVWKSLMEESPGAVKLLNQVQEGVPFYMVIPLIIVLITAIKGLPTLICLGIGIISSLGFGLMAGTVDSVKAFLGLVYTGFSEAGSWVIVMMMWMGAFGGIMGKIQAFKPLSNLIIKKVRNVRQLMFANGILSIIGNAALADEMAQIVTIGPIIKELTEENVEASKEDMYTLGLRNAIFSDALGVFGSQLVPWHVYVAYFVGISNAVFPLYEFQVFDIMKYNFMAIIAVVSILFLTLTGFDRFIPLFKMPREPEVRLKKTSSI</sequence>
<keyword evidence="7 9" id="KW-0472">Membrane</keyword>
<organism evidence="11 12">
    <name type="scientific">Wansuia hejianensis</name>
    <dbReference type="NCBI Taxonomy" id="2763667"/>
    <lineage>
        <taxon>Bacteria</taxon>
        <taxon>Bacillati</taxon>
        <taxon>Bacillota</taxon>
        <taxon>Clostridia</taxon>
        <taxon>Lachnospirales</taxon>
        <taxon>Lachnospiraceae</taxon>
        <taxon>Wansuia</taxon>
    </lineage>
</organism>
<evidence type="ECO:0000313" key="12">
    <source>
        <dbReference type="Proteomes" id="UP000601522"/>
    </source>
</evidence>
<keyword evidence="12" id="KW-1185">Reference proteome</keyword>
<feature type="transmembrane region" description="Helical" evidence="9">
    <location>
        <begin position="67"/>
        <end position="93"/>
    </location>
</feature>
<evidence type="ECO:0000256" key="3">
    <source>
        <dbReference type="ARBA" id="ARBA00022449"/>
    </source>
</evidence>
<comment type="similarity">
    <text evidence="8">Belongs to the NhaC Na(+)/H(+) (TC 2.A.35) antiporter family.</text>
</comment>
<feature type="transmembrane region" description="Helical" evidence="9">
    <location>
        <begin position="273"/>
        <end position="292"/>
    </location>
</feature>
<feature type="transmembrane region" description="Helical" evidence="9">
    <location>
        <begin position="250"/>
        <end position="266"/>
    </location>
</feature>
<dbReference type="InterPro" id="IPR052180">
    <property type="entry name" value="NhaC_Na-H+_Antiporter"/>
</dbReference>
<gene>
    <name evidence="11" type="ORF">H8689_03260</name>
</gene>
<evidence type="ECO:0000256" key="8">
    <source>
        <dbReference type="ARBA" id="ARBA00038435"/>
    </source>
</evidence>
<comment type="subcellular location">
    <subcellularLocation>
        <location evidence="1">Cell membrane</location>
        <topology evidence="1">Multi-pass membrane protein</topology>
    </subcellularLocation>
</comment>
<evidence type="ECO:0000313" key="11">
    <source>
        <dbReference type="EMBL" id="MBC8590158.1"/>
    </source>
</evidence>
<keyword evidence="4" id="KW-1003">Cell membrane</keyword>
<accession>A0A926IMZ1</accession>
<reference evidence="11 12" key="1">
    <citation type="submission" date="2020-08" db="EMBL/GenBank/DDBJ databases">
        <title>Genome public.</title>
        <authorList>
            <person name="Liu C."/>
            <person name="Sun Q."/>
        </authorList>
    </citation>
    <scope>NUCLEOTIDE SEQUENCE [LARGE SCALE GENOMIC DNA]</scope>
    <source>
        <strain evidence="11 12">NSJ-26</strain>
    </source>
</reference>
<feature type="transmembrane region" description="Helical" evidence="9">
    <location>
        <begin position="448"/>
        <end position="465"/>
    </location>
</feature>
<protein>
    <submittedName>
        <fullName evidence="11">Na+/H+ antiporter NhaC family protein</fullName>
    </submittedName>
</protein>
<dbReference type="AlphaFoldDB" id="A0A926IMZ1"/>
<evidence type="ECO:0000256" key="9">
    <source>
        <dbReference type="SAM" id="Phobius"/>
    </source>
</evidence>
<proteinExistence type="inferred from homology"/>
<dbReference type="InterPro" id="IPR018461">
    <property type="entry name" value="Na/H_Antiport_NhaC-like_C"/>
</dbReference>
<feature type="transmembrane region" description="Helical" evidence="9">
    <location>
        <begin position="6"/>
        <end position="22"/>
    </location>
</feature>
<name>A0A926IMZ1_9FIRM</name>
<dbReference type="RefSeq" id="WP_249322982.1">
    <property type="nucleotide sequence ID" value="NZ_JACRTK010000001.1"/>
</dbReference>
<dbReference type="Proteomes" id="UP000601522">
    <property type="component" value="Unassembled WGS sequence"/>
</dbReference>
<evidence type="ECO:0000256" key="6">
    <source>
        <dbReference type="ARBA" id="ARBA00022989"/>
    </source>
</evidence>
<dbReference type="EMBL" id="JACRTK010000001">
    <property type="protein sequence ID" value="MBC8590158.1"/>
    <property type="molecule type" value="Genomic_DNA"/>
</dbReference>
<feature type="transmembrane region" description="Helical" evidence="9">
    <location>
        <begin position="418"/>
        <end position="436"/>
    </location>
</feature>
<feature type="transmembrane region" description="Helical" evidence="9">
    <location>
        <begin position="105"/>
        <end position="128"/>
    </location>
</feature>
<evidence type="ECO:0000256" key="4">
    <source>
        <dbReference type="ARBA" id="ARBA00022475"/>
    </source>
</evidence>